<name>A0A5E6MG36_9BACT</name>
<keyword evidence="1" id="KW-0808">Transferase</keyword>
<comment type="caution">
    <text evidence="1">The sequence shown here is derived from an EMBL/GenBank/DDBJ whole genome shotgun (WGS) entry which is preliminary data.</text>
</comment>
<keyword evidence="2" id="KW-1185">Reference proteome</keyword>
<dbReference type="GO" id="GO:0043770">
    <property type="term" value="F:demethylmenaquinone methyltransferase activity"/>
    <property type="evidence" value="ECO:0007669"/>
    <property type="project" value="UniProtKB-EC"/>
</dbReference>
<feature type="non-terminal residue" evidence="1">
    <location>
        <position position="73"/>
    </location>
</feature>
<dbReference type="EC" id="2.1.1.163" evidence="1"/>
<dbReference type="InterPro" id="IPR029063">
    <property type="entry name" value="SAM-dependent_MTases_sf"/>
</dbReference>
<dbReference type="EMBL" id="CABFUZ020000232">
    <property type="protein sequence ID" value="VVM08240.1"/>
    <property type="molecule type" value="Genomic_DNA"/>
</dbReference>
<gene>
    <name evidence="1" type="primary">ubiE</name>
    <name evidence="1" type="ORF">MAMC_02019</name>
</gene>
<dbReference type="GO" id="GO:0032259">
    <property type="term" value="P:methylation"/>
    <property type="evidence" value="ECO:0007669"/>
    <property type="project" value="UniProtKB-KW"/>
</dbReference>
<dbReference type="SUPFAM" id="SSF53335">
    <property type="entry name" value="S-adenosyl-L-methionine-dependent methyltransferases"/>
    <property type="match status" value="1"/>
</dbReference>
<evidence type="ECO:0000313" key="1">
    <source>
        <dbReference type="EMBL" id="VVM08240.1"/>
    </source>
</evidence>
<accession>A0A5E6MG36</accession>
<protein>
    <submittedName>
        <fullName evidence="1">Partial demethylmenaquinone methyltransferase / 2-methoxy-6-polyprenyl-1,4-benzoquinol methylase</fullName>
        <ecNumber evidence="1">2.1.1.163</ecNumber>
    </submittedName>
</protein>
<proteinExistence type="predicted"/>
<dbReference type="Gene3D" id="3.40.50.150">
    <property type="entry name" value="Vaccinia Virus protein VP39"/>
    <property type="match status" value="1"/>
</dbReference>
<reference evidence="1" key="1">
    <citation type="submission" date="2019-09" db="EMBL/GenBank/DDBJ databases">
        <authorList>
            <person name="Cremers G."/>
        </authorList>
    </citation>
    <scope>NUCLEOTIDE SEQUENCE [LARGE SCALE GENOMIC DNA]</scope>
    <source>
        <strain evidence="1">3B</strain>
    </source>
</reference>
<dbReference type="AlphaFoldDB" id="A0A5E6MG36"/>
<organism evidence="1 2">
    <name type="scientific">Methylacidimicrobium cyclopophantes</name>
    <dbReference type="NCBI Taxonomy" id="1041766"/>
    <lineage>
        <taxon>Bacteria</taxon>
        <taxon>Pseudomonadati</taxon>
        <taxon>Verrucomicrobiota</taxon>
        <taxon>Methylacidimicrobium</taxon>
    </lineage>
</organism>
<sequence length="73" mass="8127">MNEIPSSERYFEEVAPQWDTLRKGYFRDEVREKALDLAGVQAGERAADIGAGTGFLTEALLRRGLQVVAVDRS</sequence>
<evidence type="ECO:0000313" key="2">
    <source>
        <dbReference type="Proteomes" id="UP000381693"/>
    </source>
</evidence>
<keyword evidence="1" id="KW-0489">Methyltransferase</keyword>
<dbReference type="Proteomes" id="UP000381693">
    <property type="component" value="Unassembled WGS sequence"/>
</dbReference>